<dbReference type="Proteomes" id="UP000199006">
    <property type="component" value="Unassembled WGS sequence"/>
</dbReference>
<dbReference type="CDD" id="cd06261">
    <property type="entry name" value="TM_PBP2"/>
    <property type="match status" value="1"/>
</dbReference>
<sequence length="182" mass="19569">MGLIAGYFGGKIDDLIMNITNLMLSIPSLILALAIMAVLGPGLINIFIALGFTLWTYTCRVTRAQTLAIKEKEFISAARALGASNKRIIFKHILPNIIGPVLVIATFGVASAILIESSLSFLGIGAQPPTPSWGTMLSNGKDYIWTAPWIMIYPGIAIVLTILGLNLMGDGIRDYLDPHKKG</sequence>
<dbReference type="PANTHER" id="PTHR43386:SF25">
    <property type="entry name" value="PEPTIDE ABC TRANSPORTER PERMEASE PROTEIN"/>
    <property type="match status" value="1"/>
</dbReference>
<comment type="subcellular location">
    <subcellularLocation>
        <location evidence="1 7">Cell membrane</location>
        <topology evidence="1 7">Multi-pass membrane protein</topology>
    </subcellularLocation>
</comment>
<evidence type="ECO:0000256" key="1">
    <source>
        <dbReference type="ARBA" id="ARBA00004651"/>
    </source>
</evidence>
<evidence type="ECO:0000256" key="2">
    <source>
        <dbReference type="ARBA" id="ARBA00022448"/>
    </source>
</evidence>
<keyword evidence="6 7" id="KW-0472">Membrane</keyword>
<feature type="transmembrane region" description="Helical" evidence="7">
    <location>
        <begin position="143"/>
        <end position="165"/>
    </location>
</feature>
<dbReference type="Gene3D" id="1.10.3720.10">
    <property type="entry name" value="MetI-like"/>
    <property type="match status" value="1"/>
</dbReference>
<comment type="similarity">
    <text evidence="7">Belongs to the binding-protein-dependent transport system permease family.</text>
</comment>
<keyword evidence="4 7" id="KW-0812">Transmembrane</keyword>
<evidence type="ECO:0000313" key="10">
    <source>
        <dbReference type="Proteomes" id="UP000199006"/>
    </source>
</evidence>
<gene>
    <name evidence="9" type="ORF">SAMN02983006_00014</name>
</gene>
<dbReference type="InterPro" id="IPR000515">
    <property type="entry name" value="MetI-like"/>
</dbReference>
<dbReference type="PROSITE" id="PS50928">
    <property type="entry name" value="ABC_TM1"/>
    <property type="match status" value="1"/>
</dbReference>
<dbReference type="STRING" id="29563.SAMN02983006_00014"/>
<evidence type="ECO:0000256" key="6">
    <source>
        <dbReference type="ARBA" id="ARBA00023136"/>
    </source>
</evidence>
<dbReference type="SUPFAM" id="SSF161098">
    <property type="entry name" value="MetI-like"/>
    <property type="match status" value="1"/>
</dbReference>
<protein>
    <submittedName>
        <fullName evidence="9">Binding-protein-dependent transport system inner membrane component</fullName>
    </submittedName>
</protein>
<evidence type="ECO:0000256" key="7">
    <source>
        <dbReference type="RuleBase" id="RU363032"/>
    </source>
</evidence>
<proteinExistence type="inferred from homology"/>
<keyword evidence="5 7" id="KW-1133">Transmembrane helix</keyword>
<evidence type="ECO:0000256" key="3">
    <source>
        <dbReference type="ARBA" id="ARBA00022475"/>
    </source>
</evidence>
<reference evidence="9 10" key="1">
    <citation type="submission" date="2016-10" db="EMBL/GenBank/DDBJ databases">
        <authorList>
            <person name="de Groot N.N."/>
        </authorList>
    </citation>
    <scope>NUCLEOTIDE SEQUENCE [LARGE SCALE GENOMIC DNA]</scope>
    <source>
        <strain evidence="9 10">ATCC 51327</strain>
    </source>
</reference>
<evidence type="ECO:0000256" key="4">
    <source>
        <dbReference type="ARBA" id="ARBA00022692"/>
    </source>
</evidence>
<dbReference type="InterPro" id="IPR035906">
    <property type="entry name" value="MetI-like_sf"/>
</dbReference>
<accession>A0A1I4EN81</accession>
<evidence type="ECO:0000256" key="5">
    <source>
        <dbReference type="ARBA" id="ARBA00022989"/>
    </source>
</evidence>
<dbReference type="Pfam" id="PF00528">
    <property type="entry name" value="BPD_transp_1"/>
    <property type="match status" value="1"/>
</dbReference>
<evidence type="ECO:0000313" key="9">
    <source>
        <dbReference type="EMBL" id="SFL05936.1"/>
    </source>
</evidence>
<evidence type="ECO:0000259" key="8">
    <source>
        <dbReference type="PROSITE" id="PS50928"/>
    </source>
</evidence>
<feature type="domain" description="ABC transmembrane type-1" evidence="8">
    <location>
        <begin position="1"/>
        <end position="169"/>
    </location>
</feature>
<keyword evidence="10" id="KW-1185">Reference proteome</keyword>
<feature type="transmembrane region" description="Helical" evidence="7">
    <location>
        <begin position="93"/>
        <end position="115"/>
    </location>
</feature>
<dbReference type="GO" id="GO:0005886">
    <property type="term" value="C:plasma membrane"/>
    <property type="evidence" value="ECO:0007669"/>
    <property type="project" value="UniProtKB-SubCell"/>
</dbReference>
<name>A0A1I4EN81_9FIRM</name>
<dbReference type="GO" id="GO:0055085">
    <property type="term" value="P:transmembrane transport"/>
    <property type="evidence" value="ECO:0007669"/>
    <property type="project" value="InterPro"/>
</dbReference>
<organism evidence="9 10">
    <name type="scientific">Halanaerobium salsuginis</name>
    <dbReference type="NCBI Taxonomy" id="29563"/>
    <lineage>
        <taxon>Bacteria</taxon>
        <taxon>Bacillati</taxon>
        <taxon>Bacillota</taxon>
        <taxon>Clostridia</taxon>
        <taxon>Halanaerobiales</taxon>
        <taxon>Halanaerobiaceae</taxon>
        <taxon>Halanaerobium</taxon>
    </lineage>
</organism>
<keyword evidence="2 7" id="KW-0813">Transport</keyword>
<dbReference type="AlphaFoldDB" id="A0A1I4EN81"/>
<feature type="transmembrane region" description="Helical" evidence="7">
    <location>
        <begin position="29"/>
        <end position="55"/>
    </location>
</feature>
<dbReference type="PANTHER" id="PTHR43386">
    <property type="entry name" value="OLIGOPEPTIDE TRANSPORT SYSTEM PERMEASE PROTEIN APPC"/>
    <property type="match status" value="1"/>
</dbReference>
<dbReference type="InterPro" id="IPR050366">
    <property type="entry name" value="BP-dependent_transpt_permease"/>
</dbReference>
<dbReference type="EMBL" id="FOTI01000001">
    <property type="protein sequence ID" value="SFL05936.1"/>
    <property type="molecule type" value="Genomic_DNA"/>
</dbReference>
<keyword evidence="3" id="KW-1003">Cell membrane</keyword>